<feature type="non-terminal residue" evidence="1">
    <location>
        <position position="341"/>
    </location>
</feature>
<evidence type="ECO:0000313" key="1">
    <source>
        <dbReference type="EMBL" id="GFA37321.1"/>
    </source>
</evidence>
<reference evidence="1" key="1">
    <citation type="journal article" date="2019" name="Sci. Rep.">
        <title>Draft genome of Tanacetum cinerariifolium, the natural source of mosquito coil.</title>
        <authorList>
            <person name="Yamashiro T."/>
            <person name="Shiraishi A."/>
            <person name="Satake H."/>
            <person name="Nakayama K."/>
        </authorList>
    </citation>
    <scope>NUCLEOTIDE SEQUENCE</scope>
</reference>
<comment type="caution">
    <text evidence="1">The sequence shown here is derived from an EMBL/GenBank/DDBJ whole genome shotgun (WGS) entry which is preliminary data.</text>
</comment>
<proteinExistence type="predicted"/>
<accession>A0A699JHT1</accession>
<organism evidence="1">
    <name type="scientific">Tanacetum cinerariifolium</name>
    <name type="common">Dalmatian daisy</name>
    <name type="synonym">Chrysanthemum cinerariifolium</name>
    <dbReference type="NCBI Taxonomy" id="118510"/>
    <lineage>
        <taxon>Eukaryota</taxon>
        <taxon>Viridiplantae</taxon>
        <taxon>Streptophyta</taxon>
        <taxon>Embryophyta</taxon>
        <taxon>Tracheophyta</taxon>
        <taxon>Spermatophyta</taxon>
        <taxon>Magnoliopsida</taxon>
        <taxon>eudicotyledons</taxon>
        <taxon>Gunneridae</taxon>
        <taxon>Pentapetalae</taxon>
        <taxon>asterids</taxon>
        <taxon>campanulids</taxon>
        <taxon>Asterales</taxon>
        <taxon>Asteraceae</taxon>
        <taxon>Asteroideae</taxon>
        <taxon>Anthemideae</taxon>
        <taxon>Anthemidinae</taxon>
        <taxon>Tanacetum</taxon>
    </lineage>
</organism>
<name>A0A699JHT1_TANCI</name>
<sequence length="341" mass="38320">MPPKPYLVFHDAPTASKIVPNVVYVEPSSTKPSKHLSQTLRPDAPIIEDWTSNLEDESKIVSVPKQKEPSFVQTFKHVKTPRASQMVQNPVWNHETRVNHQTSPRMTHPHSNRHVVPTLILTRSRLVPLNVAKPVTIVVPQPTVKSPKPVKHVVNNAHSPIRRPINHKPALKNSNFHQKVTNVKAKKVNAVQGTKGKGCGNQNIQVSHGLGLQKILSFLFDVQDFKEINEGYVAFGRNLKSGKITGKGKIKTGILDFDDVYFVKELKFNLFTVSQMCDKKNSVLFTDTECVVLSSDFKMLNENHVLLRVPRENNMHNVDLKNVVPSGDFTFLFAKATLDES</sequence>
<protein>
    <submittedName>
        <fullName evidence="1">Ribonuclease H-like domain-containing protein</fullName>
    </submittedName>
</protein>
<dbReference type="EMBL" id="BKCJ010412942">
    <property type="protein sequence ID" value="GFA37321.1"/>
    <property type="molecule type" value="Genomic_DNA"/>
</dbReference>
<dbReference type="AlphaFoldDB" id="A0A699JHT1"/>
<gene>
    <name evidence="1" type="ORF">Tci_609293</name>
</gene>